<gene>
    <name evidence="4" type="ORF">TCAL_02755</name>
</gene>
<proteinExistence type="inferred from homology"/>
<dbReference type="Gene3D" id="2.40.30.70">
    <property type="entry name" value="YaeB-like"/>
    <property type="match status" value="1"/>
</dbReference>
<reference evidence="4 5" key="1">
    <citation type="journal article" date="2018" name="Nat. Ecol. Evol.">
        <title>Genomic signatures of mitonuclear coevolution across populations of Tigriopus californicus.</title>
        <authorList>
            <person name="Barreto F.S."/>
            <person name="Watson E.T."/>
            <person name="Lima T.G."/>
            <person name="Willett C.S."/>
            <person name="Edmands S."/>
            <person name="Li W."/>
            <person name="Burton R.S."/>
        </authorList>
    </citation>
    <scope>NUCLEOTIDE SEQUENCE [LARGE SCALE GENOMIC DNA]</scope>
    <source>
        <strain evidence="4 5">San Diego</strain>
    </source>
</reference>
<dbReference type="OMA" id="IHGHHRP"/>
<dbReference type="Pfam" id="PF01980">
    <property type="entry name" value="TrmO_N"/>
    <property type="match status" value="1"/>
</dbReference>
<evidence type="ECO:0000259" key="3">
    <source>
        <dbReference type="PROSITE" id="PS51668"/>
    </source>
</evidence>
<evidence type="ECO:0000256" key="2">
    <source>
        <dbReference type="ARBA" id="ARBA00033753"/>
    </source>
</evidence>
<dbReference type="InterPro" id="IPR036413">
    <property type="entry name" value="YaeB-like_sf"/>
</dbReference>
<protein>
    <recommendedName>
        <fullName evidence="3">TsaA-like domain-containing protein</fullName>
    </recommendedName>
</protein>
<dbReference type="InterPro" id="IPR040372">
    <property type="entry name" value="YaeB-like"/>
</dbReference>
<organism evidence="4 5">
    <name type="scientific">Tigriopus californicus</name>
    <name type="common">Marine copepod</name>
    <dbReference type="NCBI Taxonomy" id="6832"/>
    <lineage>
        <taxon>Eukaryota</taxon>
        <taxon>Metazoa</taxon>
        <taxon>Ecdysozoa</taxon>
        <taxon>Arthropoda</taxon>
        <taxon>Crustacea</taxon>
        <taxon>Multicrustacea</taxon>
        <taxon>Hexanauplia</taxon>
        <taxon>Copepoda</taxon>
        <taxon>Harpacticoida</taxon>
        <taxon>Harpacticidae</taxon>
        <taxon>Tigriopus</taxon>
    </lineage>
</organism>
<evidence type="ECO:0000313" key="5">
    <source>
        <dbReference type="Proteomes" id="UP000318571"/>
    </source>
</evidence>
<comment type="similarity">
    <text evidence="2">Belongs to the tRNA methyltransferase O family.</text>
</comment>
<sequence>MTRLTMAHATLDQHWQQLCVIRSELKNLRSNLHGLRQKHLQDVQKIRASLAQLHAESAQPVAPLAPDAADPPPWDWRPIGTIHSCFQSKNGTPRQSGLSPTAVGTLILHGPELNGGIHNLHYALQGLSGFSHVWLLFVFHRNNGPKQFVKTKVCPPRLKERVGLFSTRSPHRPNPIGLTLAKIEAVFDDRVELSGIDLIQDTPVLDIKPYIPDYDSPWKAESHGDTKVRTPKWINNPNDDLSVIFSPTAAQQLANLEGDLDLRKLKGPGDLNQAIVEVLRADPRSVYRQERCQDQIYHMTVDHGVHVSAWFDQDNREVMVLKVKKTVTDGQCQE</sequence>
<keyword evidence="1" id="KW-0949">S-adenosyl-L-methionine</keyword>
<dbReference type="STRING" id="6832.A0A553NP23"/>
<feature type="domain" description="TsaA-like" evidence="3">
    <location>
        <begin position="76"/>
        <end position="219"/>
    </location>
</feature>
<dbReference type="InterPro" id="IPR041369">
    <property type="entry name" value="TrmO_C"/>
</dbReference>
<evidence type="ECO:0000256" key="1">
    <source>
        <dbReference type="ARBA" id="ARBA00022691"/>
    </source>
</evidence>
<dbReference type="AlphaFoldDB" id="A0A553NP23"/>
<name>A0A553NP23_TIGCA</name>
<dbReference type="InterPro" id="IPR023370">
    <property type="entry name" value="TrmO-like_N"/>
</dbReference>
<keyword evidence="5" id="KW-1185">Reference proteome</keyword>
<comment type="caution">
    <text evidence="4">The sequence shown here is derived from an EMBL/GenBank/DDBJ whole genome shotgun (WGS) entry which is preliminary data.</text>
</comment>
<dbReference type="InterPro" id="IPR036414">
    <property type="entry name" value="YaeB_N_sf"/>
</dbReference>
<dbReference type="SUPFAM" id="SSF118196">
    <property type="entry name" value="YaeB-like"/>
    <property type="match status" value="1"/>
</dbReference>
<dbReference type="PROSITE" id="PS51668">
    <property type="entry name" value="TSAA_2"/>
    <property type="match status" value="1"/>
</dbReference>
<dbReference type="Proteomes" id="UP000318571">
    <property type="component" value="Chromosome 4"/>
</dbReference>
<dbReference type="Pfam" id="PF18389">
    <property type="entry name" value="TrmO_C"/>
    <property type="match status" value="1"/>
</dbReference>
<dbReference type="OrthoDB" id="4882at2759"/>
<dbReference type="NCBIfam" id="TIGR00104">
    <property type="entry name" value="tRNA_TsaA"/>
    <property type="match status" value="1"/>
</dbReference>
<dbReference type="CDD" id="cd09281">
    <property type="entry name" value="UPF0066"/>
    <property type="match status" value="1"/>
</dbReference>
<dbReference type="Gene3D" id="3.30.2310.10">
    <property type="entry name" value="YaeB-like"/>
    <property type="match status" value="1"/>
</dbReference>
<accession>A0A553NP23</accession>
<dbReference type="PANTHER" id="PTHR12818:SF0">
    <property type="entry name" value="TRNA (ADENINE(37)-N6)-METHYLTRANSFERASE"/>
    <property type="match status" value="1"/>
</dbReference>
<dbReference type="EMBL" id="VCGU01000011">
    <property type="protein sequence ID" value="TRY67185.1"/>
    <property type="molecule type" value="Genomic_DNA"/>
</dbReference>
<dbReference type="PANTHER" id="PTHR12818">
    <property type="entry name" value="TRNA (ADENINE(37)-N6)-METHYLTRANSFERASE"/>
    <property type="match status" value="1"/>
</dbReference>
<evidence type="ECO:0000313" key="4">
    <source>
        <dbReference type="EMBL" id="TRY67185.1"/>
    </source>
</evidence>